<dbReference type="EMBL" id="KI913116">
    <property type="protein sequence ID" value="ETV86770.1"/>
    <property type="molecule type" value="Genomic_DNA"/>
</dbReference>
<dbReference type="VEuPathDB" id="FungiDB:H257_01853"/>
<name>W4H437_APHAT</name>
<protein>
    <submittedName>
        <fullName evidence="2">Uncharacterized protein</fullName>
    </submittedName>
</protein>
<organism evidence="2">
    <name type="scientific">Aphanomyces astaci</name>
    <name type="common">Crayfish plague agent</name>
    <dbReference type="NCBI Taxonomy" id="112090"/>
    <lineage>
        <taxon>Eukaryota</taxon>
        <taxon>Sar</taxon>
        <taxon>Stramenopiles</taxon>
        <taxon>Oomycota</taxon>
        <taxon>Saprolegniomycetes</taxon>
        <taxon>Saprolegniales</taxon>
        <taxon>Verrucalvaceae</taxon>
        <taxon>Aphanomyces</taxon>
    </lineage>
</organism>
<dbReference type="RefSeq" id="XP_009823569.1">
    <property type="nucleotide sequence ID" value="XM_009825267.1"/>
</dbReference>
<feature type="region of interest" description="Disordered" evidence="1">
    <location>
        <begin position="1"/>
        <end position="68"/>
    </location>
</feature>
<reference evidence="2" key="1">
    <citation type="submission" date="2013-12" db="EMBL/GenBank/DDBJ databases">
        <title>The Genome Sequence of Aphanomyces astaci APO3.</title>
        <authorList>
            <consortium name="The Broad Institute Genomics Platform"/>
            <person name="Russ C."/>
            <person name="Tyler B."/>
            <person name="van West P."/>
            <person name="Dieguez-Uribeondo J."/>
            <person name="Young S.K."/>
            <person name="Zeng Q."/>
            <person name="Gargeya S."/>
            <person name="Fitzgerald M."/>
            <person name="Abouelleil A."/>
            <person name="Alvarado L."/>
            <person name="Chapman S.B."/>
            <person name="Gainer-Dewar J."/>
            <person name="Goldberg J."/>
            <person name="Griggs A."/>
            <person name="Gujja S."/>
            <person name="Hansen M."/>
            <person name="Howarth C."/>
            <person name="Imamovic A."/>
            <person name="Ireland A."/>
            <person name="Larimer J."/>
            <person name="McCowan C."/>
            <person name="Murphy C."/>
            <person name="Pearson M."/>
            <person name="Poon T.W."/>
            <person name="Priest M."/>
            <person name="Roberts A."/>
            <person name="Saif S."/>
            <person name="Shea T."/>
            <person name="Sykes S."/>
            <person name="Wortman J."/>
            <person name="Nusbaum C."/>
            <person name="Birren B."/>
        </authorList>
    </citation>
    <scope>NUCLEOTIDE SEQUENCE [LARGE SCALE GENOMIC DNA]</scope>
    <source>
        <strain evidence="2">APO3</strain>
    </source>
</reference>
<accession>W4H437</accession>
<proteinExistence type="predicted"/>
<evidence type="ECO:0000313" key="2">
    <source>
        <dbReference type="EMBL" id="ETV86770.1"/>
    </source>
</evidence>
<dbReference type="AlphaFoldDB" id="W4H437"/>
<evidence type="ECO:0000256" key="1">
    <source>
        <dbReference type="SAM" id="MobiDB-lite"/>
    </source>
</evidence>
<feature type="compositionally biased region" description="Polar residues" evidence="1">
    <location>
        <begin position="42"/>
        <end position="51"/>
    </location>
</feature>
<dbReference type="GeneID" id="20803849"/>
<sequence length="115" mass="12546">MEAAPMEPNERTKVSANGKAKKKSTTTASTKGKVKLKAPPRTTATVQQLPNTAADGEQSPPDAGSEALRELLQRIKLAYPSDSDDETKDDLMLPTSFSKPTFLLWNCLHHFFTTA</sequence>
<gene>
    <name evidence="2" type="ORF">H257_01853</name>
</gene>